<dbReference type="AlphaFoldDB" id="A0A2W2GDR7"/>
<dbReference type="InterPro" id="IPR009097">
    <property type="entry name" value="Cyclic_Pdiesterase"/>
</dbReference>
<comment type="caution">
    <text evidence="1">The sequence shown here is derived from an EMBL/GenBank/DDBJ whole genome shotgun (WGS) entry which is preliminary data.</text>
</comment>
<dbReference type="Proteomes" id="UP000248544">
    <property type="component" value="Unassembled WGS sequence"/>
</dbReference>
<proteinExistence type="predicted"/>
<dbReference type="Gene3D" id="3.90.1140.10">
    <property type="entry name" value="Cyclic phosphodiesterase"/>
    <property type="match status" value="1"/>
</dbReference>
<dbReference type="EMBL" id="POUA01000095">
    <property type="protein sequence ID" value="PZG46571.1"/>
    <property type="molecule type" value="Genomic_DNA"/>
</dbReference>
<evidence type="ECO:0000313" key="1">
    <source>
        <dbReference type="EMBL" id="PZG46571.1"/>
    </source>
</evidence>
<organism evidence="1 2">
    <name type="scientific">Spongiactinospora gelatinilytica</name>
    <dbReference type="NCBI Taxonomy" id="2666298"/>
    <lineage>
        <taxon>Bacteria</taxon>
        <taxon>Bacillati</taxon>
        <taxon>Actinomycetota</taxon>
        <taxon>Actinomycetes</taxon>
        <taxon>Streptosporangiales</taxon>
        <taxon>Streptosporangiaceae</taxon>
        <taxon>Spongiactinospora</taxon>
    </lineage>
</organism>
<reference evidence="1 2" key="1">
    <citation type="submission" date="2018-01" db="EMBL/GenBank/DDBJ databases">
        <title>Draft genome sequence of Sphaerisporangium sp. 7K107.</title>
        <authorList>
            <person name="Sahin N."/>
            <person name="Saygin H."/>
            <person name="Ay H."/>
        </authorList>
    </citation>
    <scope>NUCLEOTIDE SEQUENCE [LARGE SCALE GENOMIC DNA]</scope>
    <source>
        <strain evidence="1 2">7K107</strain>
    </source>
</reference>
<sequence length="201" mass="22849">MRDHWWWRPGWRDGRRMYAWHATFGDQIELHALTERYQEAFGSLSGVDAIPQPWLHLTMQGVAFTDEVSARDLAEIVTRAQKRLRSAGAVTFKVYVPIVDPEAIMFRPDRTDRLRQFRDEVREAIADVWGANRVPETPEWAPHISSAYSNATGPASPFFDAIASVKAGPASVTLREIQLIRLGRDTRLYTWETAASVPLDA</sequence>
<name>A0A2W2GDR7_9ACTN</name>
<dbReference type="SUPFAM" id="SSF55144">
    <property type="entry name" value="LigT-like"/>
    <property type="match status" value="1"/>
</dbReference>
<accession>A0A2W2GDR7</accession>
<gene>
    <name evidence="1" type="ORF">C1I98_14460</name>
</gene>
<evidence type="ECO:0000313" key="2">
    <source>
        <dbReference type="Proteomes" id="UP000248544"/>
    </source>
</evidence>
<protein>
    <recommendedName>
        <fullName evidence="3">2'-5' RNA ligase family protein</fullName>
    </recommendedName>
</protein>
<evidence type="ECO:0008006" key="3">
    <source>
        <dbReference type="Google" id="ProtNLM"/>
    </source>
</evidence>
<keyword evidence="2" id="KW-1185">Reference proteome</keyword>
<dbReference type="Pfam" id="PF13563">
    <property type="entry name" value="2_5_RNA_ligase2"/>
    <property type="match status" value="1"/>
</dbReference>